<reference evidence="2 3" key="1">
    <citation type="submission" date="2023-10" db="EMBL/GenBank/DDBJ databases">
        <title>Genome-Wide Identification Analysis in wild type Solanum Pinnatisectum Reveals Some Genes Defensing Phytophthora Infestans.</title>
        <authorList>
            <person name="Sun C."/>
        </authorList>
    </citation>
    <scope>NUCLEOTIDE SEQUENCE [LARGE SCALE GENOMIC DNA]</scope>
    <source>
        <strain evidence="2">LQN</strain>
        <tissue evidence="2">Leaf</tissue>
    </source>
</reference>
<dbReference type="Proteomes" id="UP001311915">
    <property type="component" value="Unassembled WGS sequence"/>
</dbReference>
<dbReference type="SUPFAM" id="SSF53098">
    <property type="entry name" value="Ribonuclease H-like"/>
    <property type="match status" value="1"/>
</dbReference>
<sequence length="71" mass="7638">MEASHIWSFPPVGSIKINTDGSYLHETGKAGIGGIVRDSQGDLIMAFSISVNCKNSNMVESLAAEFGVKWH</sequence>
<dbReference type="InterPro" id="IPR044730">
    <property type="entry name" value="RNase_H-like_dom_plant"/>
</dbReference>
<dbReference type="EMBL" id="JAWPEI010000088">
    <property type="protein sequence ID" value="KAK4706417.1"/>
    <property type="molecule type" value="Genomic_DNA"/>
</dbReference>
<dbReference type="PANTHER" id="PTHR47723:SF19">
    <property type="entry name" value="POLYNUCLEOTIDYL TRANSFERASE, RIBONUCLEASE H-LIKE SUPERFAMILY PROTEIN"/>
    <property type="match status" value="1"/>
</dbReference>
<feature type="domain" description="RNase H type-1" evidence="1">
    <location>
        <begin position="18"/>
        <end position="68"/>
    </location>
</feature>
<protein>
    <recommendedName>
        <fullName evidence="1">RNase H type-1 domain-containing protein</fullName>
    </recommendedName>
</protein>
<dbReference type="CDD" id="cd06222">
    <property type="entry name" value="RNase_H_like"/>
    <property type="match status" value="1"/>
</dbReference>
<dbReference type="InterPro" id="IPR002156">
    <property type="entry name" value="RNaseH_domain"/>
</dbReference>
<accession>A0AAV9JZN2</accession>
<keyword evidence="3" id="KW-1185">Reference proteome</keyword>
<dbReference type="GO" id="GO:0003676">
    <property type="term" value="F:nucleic acid binding"/>
    <property type="evidence" value="ECO:0007669"/>
    <property type="project" value="InterPro"/>
</dbReference>
<dbReference type="InterPro" id="IPR053151">
    <property type="entry name" value="RNase_H-like"/>
</dbReference>
<evidence type="ECO:0000313" key="2">
    <source>
        <dbReference type="EMBL" id="KAK4706417.1"/>
    </source>
</evidence>
<proteinExistence type="predicted"/>
<gene>
    <name evidence="2" type="ORF">R3W88_034021</name>
</gene>
<dbReference type="GO" id="GO:0004523">
    <property type="term" value="F:RNA-DNA hybrid ribonuclease activity"/>
    <property type="evidence" value="ECO:0007669"/>
    <property type="project" value="InterPro"/>
</dbReference>
<evidence type="ECO:0000313" key="3">
    <source>
        <dbReference type="Proteomes" id="UP001311915"/>
    </source>
</evidence>
<organism evidence="2 3">
    <name type="scientific">Solanum pinnatisectum</name>
    <name type="common">tansyleaf nightshade</name>
    <dbReference type="NCBI Taxonomy" id="50273"/>
    <lineage>
        <taxon>Eukaryota</taxon>
        <taxon>Viridiplantae</taxon>
        <taxon>Streptophyta</taxon>
        <taxon>Embryophyta</taxon>
        <taxon>Tracheophyta</taxon>
        <taxon>Spermatophyta</taxon>
        <taxon>Magnoliopsida</taxon>
        <taxon>eudicotyledons</taxon>
        <taxon>Gunneridae</taxon>
        <taxon>Pentapetalae</taxon>
        <taxon>asterids</taxon>
        <taxon>lamiids</taxon>
        <taxon>Solanales</taxon>
        <taxon>Solanaceae</taxon>
        <taxon>Solanoideae</taxon>
        <taxon>Solaneae</taxon>
        <taxon>Solanum</taxon>
    </lineage>
</organism>
<dbReference type="Pfam" id="PF13456">
    <property type="entry name" value="RVT_3"/>
    <property type="match status" value="1"/>
</dbReference>
<name>A0AAV9JZN2_9SOLN</name>
<comment type="caution">
    <text evidence="2">The sequence shown here is derived from an EMBL/GenBank/DDBJ whole genome shotgun (WGS) entry which is preliminary data.</text>
</comment>
<dbReference type="InterPro" id="IPR012337">
    <property type="entry name" value="RNaseH-like_sf"/>
</dbReference>
<dbReference type="Gene3D" id="3.30.420.10">
    <property type="entry name" value="Ribonuclease H-like superfamily/Ribonuclease H"/>
    <property type="match status" value="1"/>
</dbReference>
<dbReference type="PANTHER" id="PTHR47723">
    <property type="entry name" value="OS05G0353850 PROTEIN"/>
    <property type="match status" value="1"/>
</dbReference>
<dbReference type="InterPro" id="IPR036397">
    <property type="entry name" value="RNaseH_sf"/>
</dbReference>
<evidence type="ECO:0000259" key="1">
    <source>
        <dbReference type="Pfam" id="PF13456"/>
    </source>
</evidence>
<dbReference type="AlphaFoldDB" id="A0AAV9JZN2"/>